<gene>
    <name evidence="3" type="ORF">K489DRAFT_369571</name>
</gene>
<feature type="compositionally biased region" description="Polar residues" evidence="1">
    <location>
        <begin position="48"/>
        <end position="57"/>
    </location>
</feature>
<name>A0A6J3MD11_9PEZI</name>
<feature type="region of interest" description="Disordered" evidence="1">
    <location>
        <begin position="1"/>
        <end position="113"/>
    </location>
</feature>
<evidence type="ECO:0000256" key="1">
    <source>
        <dbReference type="SAM" id="MobiDB-lite"/>
    </source>
</evidence>
<feature type="region of interest" description="Disordered" evidence="1">
    <location>
        <begin position="247"/>
        <end position="303"/>
    </location>
</feature>
<dbReference type="OrthoDB" id="441517at2759"/>
<feature type="compositionally biased region" description="Basic and acidic residues" evidence="1">
    <location>
        <begin position="249"/>
        <end position="261"/>
    </location>
</feature>
<accession>A0A6J3MD11</accession>
<dbReference type="GeneID" id="54360850"/>
<dbReference type="Proteomes" id="UP000504637">
    <property type="component" value="Unplaced"/>
</dbReference>
<organism evidence="3">
    <name type="scientific">Dissoconium aciculare CBS 342.82</name>
    <dbReference type="NCBI Taxonomy" id="1314786"/>
    <lineage>
        <taxon>Eukaryota</taxon>
        <taxon>Fungi</taxon>
        <taxon>Dikarya</taxon>
        <taxon>Ascomycota</taxon>
        <taxon>Pezizomycotina</taxon>
        <taxon>Dothideomycetes</taxon>
        <taxon>Dothideomycetidae</taxon>
        <taxon>Mycosphaerellales</taxon>
        <taxon>Dissoconiaceae</taxon>
        <taxon>Dissoconium</taxon>
    </lineage>
</organism>
<keyword evidence="2" id="KW-1185">Reference proteome</keyword>
<proteinExistence type="predicted"/>
<evidence type="ECO:0000313" key="2">
    <source>
        <dbReference type="Proteomes" id="UP000504637"/>
    </source>
</evidence>
<evidence type="ECO:0000313" key="3">
    <source>
        <dbReference type="RefSeq" id="XP_033461763.1"/>
    </source>
</evidence>
<reference evidence="3" key="3">
    <citation type="submission" date="2025-08" db="UniProtKB">
        <authorList>
            <consortium name="RefSeq"/>
        </authorList>
    </citation>
    <scope>IDENTIFICATION</scope>
    <source>
        <strain evidence="3">CBS 342.82</strain>
    </source>
</reference>
<sequence length="415" mass="44148">MSGGRPKPEIPAWQRAPVTPATEDPVSAQPTKSEAAPESKGENGGNPAWQQKPTTPATEDPVYAQPAESAKSEQDSKSEGSTTWQQKPDTPATEDPVYAQPATEASVESRDTTIAASNTHKAGASQSFNATDVHNFRASDVSKQQQAPPLPITAAPPLPITAAPPPIITYPEFLVNAHQPPPLITPTRVVNTLYAAGSLAALLYGGAKFLVEPMVASLSESRHDLYTHSQSKVDDFNARLSKLVSKVPDISKEQEGGRATDTDDLDSVTSDPTELYHRDMGTQTDVVPPSASRKTTSSPSDDSADSLVALAKLSALSNHLNSLLESTSKNAESAQERITSVQNLRTYLDTLCYASSGISTWNTNGQTDKAGTKNEDAVDELKREIRNVKGVLLSAKRFPSYATTGYYAGTASAGK</sequence>
<reference evidence="3" key="1">
    <citation type="submission" date="2020-01" db="EMBL/GenBank/DDBJ databases">
        <authorList>
            <consortium name="DOE Joint Genome Institute"/>
            <person name="Haridas S."/>
            <person name="Albert R."/>
            <person name="Binder M."/>
            <person name="Bloem J."/>
            <person name="Labutti K."/>
            <person name="Salamov A."/>
            <person name="Andreopoulos B."/>
            <person name="Baker S.E."/>
            <person name="Barry K."/>
            <person name="Bills G."/>
            <person name="Bluhm B.H."/>
            <person name="Cannon C."/>
            <person name="Castanera R."/>
            <person name="Culley D.E."/>
            <person name="Daum C."/>
            <person name="Ezra D."/>
            <person name="Gonzalez J.B."/>
            <person name="Henrissat B."/>
            <person name="Kuo A."/>
            <person name="Liang C."/>
            <person name="Lipzen A."/>
            <person name="Lutzoni F."/>
            <person name="Magnuson J."/>
            <person name="Mondo S."/>
            <person name="Nolan M."/>
            <person name="Ohm R."/>
            <person name="Pangilinan J."/>
            <person name="Park H.-J."/>
            <person name="Ramirez L."/>
            <person name="Alfaro M."/>
            <person name="Sun H."/>
            <person name="Tritt A."/>
            <person name="Yoshinaga Y."/>
            <person name="Zwiers L.-H."/>
            <person name="Turgeon B.G."/>
            <person name="Goodwin S.B."/>
            <person name="Spatafora J.W."/>
            <person name="Crous P.W."/>
            <person name="Grigoriev I.V."/>
        </authorList>
    </citation>
    <scope>NUCLEOTIDE SEQUENCE</scope>
    <source>
        <strain evidence="3">CBS 342.82</strain>
    </source>
</reference>
<reference evidence="3" key="2">
    <citation type="submission" date="2020-04" db="EMBL/GenBank/DDBJ databases">
        <authorList>
            <consortium name="NCBI Genome Project"/>
        </authorList>
    </citation>
    <scope>NUCLEOTIDE SEQUENCE</scope>
    <source>
        <strain evidence="3">CBS 342.82</strain>
    </source>
</reference>
<dbReference type="RefSeq" id="XP_033461763.1">
    <property type="nucleotide sequence ID" value="XM_033603050.1"/>
</dbReference>
<feature type="compositionally biased region" description="Polar residues" evidence="1">
    <location>
        <begin position="79"/>
        <end position="88"/>
    </location>
</feature>
<protein>
    <submittedName>
        <fullName evidence="3">Uncharacterized protein</fullName>
    </submittedName>
</protein>
<dbReference type="AlphaFoldDB" id="A0A6J3MD11"/>